<feature type="compositionally biased region" description="Basic and acidic residues" evidence="1">
    <location>
        <begin position="288"/>
        <end position="303"/>
    </location>
</feature>
<evidence type="ECO:0000313" key="2">
    <source>
        <dbReference type="EMBL" id="TVU04969.1"/>
    </source>
</evidence>
<feature type="compositionally biased region" description="Polar residues" evidence="1">
    <location>
        <begin position="306"/>
        <end position="324"/>
    </location>
</feature>
<evidence type="ECO:0000256" key="1">
    <source>
        <dbReference type="SAM" id="MobiDB-lite"/>
    </source>
</evidence>
<feature type="compositionally biased region" description="Polar residues" evidence="1">
    <location>
        <begin position="579"/>
        <end position="591"/>
    </location>
</feature>
<name>A0A5J9T0S9_9POAL</name>
<feature type="region of interest" description="Disordered" evidence="1">
    <location>
        <begin position="670"/>
        <end position="748"/>
    </location>
</feature>
<accession>A0A5J9T0S9</accession>
<feature type="compositionally biased region" description="Polar residues" evidence="1">
    <location>
        <begin position="560"/>
        <end position="569"/>
    </location>
</feature>
<dbReference type="PANTHER" id="PTHR35746">
    <property type="entry name" value="PENTATRICOPEPTIDE REPEAT (PPR) SUPERFAMILY PROTEIN"/>
    <property type="match status" value="1"/>
</dbReference>
<feature type="region of interest" description="Disordered" evidence="1">
    <location>
        <begin position="797"/>
        <end position="854"/>
    </location>
</feature>
<reference evidence="2 3" key="1">
    <citation type="journal article" date="2019" name="Sci. Rep.">
        <title>A high-quality genome of Eragrostis curvula grass provides insights into Poaceae evolution and supports new strategies to enhance forage quality.</title>
        <authorList>
            <person name="Carballo J."/>
            <person name="Santos B.A.C.M."/>
            <person name="Zappacosta D."/>
            <person name="Garbus I."/>
            <person name="Selva J.P."/>
            <person name="Gallo C.A."/>
            <person name="Diaz A."/>
            <person name="Albertini E."/>
            <person name="Caccamo M."/>
            <person name="Echenique V."/>
        </authorList>
    </citation>
    <scope>NUCLEOTIDE SEQUENCE [LARGE SCALE GENOMIC DNA]</scope>
    <source>
        <strain evidence="3">cv. Victoria</strain>
        <tissue evidence="2">Leaf</tissue>
    </source>
</reference>
<feature type="compositionally biased region" description="Basic and acidic residues" evidence="1">
    <location>
        <begin position="797"/>
        <end position="809"/>
    </location>
</feature>
<gene>
    <name evidence="2" type="ORF">EJB05_48114</name>
</gene>
<feature type="compositionally biased region" description="Polar residues" evidence="1">
    <location>
        <begin position="350"/>
        <end position="378"/>
    </location>
</feature>
<dbReference type="OrthoDB" id="647319at2759"/>
<dbReference type="Proteomes" id="UP000324897">
    <property type="component" value="Unassembled WGS sequence"/>
</dbReference>
<dbReference type="AlphaFoldDB" id="A0A5J9T0S9"/>
<dbReference type="PANTHER" id="PTHR35746:SF1">
    <property type="entry name" value="PENTATRICOPEPTIDE REPEAT (PPR) SUPERFAMILY PROTEIN"/>
    <property type="match status" value="1"/>
</dbReference>
<comment type="caution">
    <text evidence="2">The sequence shown here is derived from an EMBL/GenBank/DDBJ whole genome shotgun (WGS) entry which is preliminary data.</text>
</comment>
<dbReference type="Gramene" id="TVU04969">
    <property type="protein sequence ID" value="TVU04969"/>
    <property type="gene ID" value="EJB05_48114"/>
</dbReference>
<feature type="compositionally biased region" description="Basic and acidic residues" evidence="1">
    <location>
        <begin position="739"/>
        <end position="748"/>
    </location>
</feature>
<organism evidence="2 3">
    <name type="scientific">Eragrostis curvula</name>
    <name type="common">weeping love grass</name>
    <dbReference type="NCBI Taxonomy" id="38414"/>
    <lineage>
        <taxon>Eukaryota</taxon>
        <taxon>Viridiplantae</taxon>
        <taxon>Streptophyta</taxon>
        <taxon>Embryophyta</taxon>
        <taxon>Tracheophyta</taxon>
        <taxon>Spermatophyta</taxon>
        <taxon>Magnoliopsida</taxon>
        <taxon>Liliopsida</taxon>
        <taxon>Poales</taxon>
        <taxon>Poaceae</taxon>
        <taxon>PACMAD clade</taxon>
        <taxon>Chloridoideae</taxon>
        <taxon>Eragrostideae</taxon>
        <taxon>Eragrostidinae</taxon>
        <taxon>Eragrostis</taxon>
    </lineage>
</organism>
<feature type="compositionally biased region" description="Low complexity" evidence="1">
    <location>
        <begin position="278"/>
        <end position="287"/>
    </location>
</feature>
<evidence type="ECO:0000313" key="3">
    <source>
        <dbReference type="Proteomes" id="UP000324897"/>
    </source>
</evidence>
<proteinExistence type="predicted"/>
<feature type="region of interest" description="Disordered" evidence="1">
    <location>
        <begin position="199"/>
        <end position="220"/>
    </location>
</feature>
<keyword evidence="3" id="KW-1185">Reference proteome</keyword>
<dbReference type="EMBL" id="RWGY01000051">
    <property type="protein sequence ID" value="TVU04969.1"/>
    <property type="molecule type" value="Genomic_DNA"/>
</dbReference>
<feature type="region of interest" description="Disordered" evidence="1">
    <location>
        <begin position="555"/>
        <end position="591"/>
    </location>
</feature>
<feature type="region of interest" description="Disordered" evidence="1">
    <location>
        <begin position="255"/>
        <end position="378"/>
    </location>
</feature>
<protein>
    <submittedName>
        <fullName evidence="2">Uncharacterized protein</fullName>
    </submittedName>
</protein>
<sequence length="866" mass="91551">MESGGHRSVPGAGAEGASGGLRCHACGYQYPHAHPSAKQRRTHRKHCGKSTASAAAAAAEEEGGAGEGEGRVLFPGTVYFVSPLRLRPSSGCSWLHPCSCGCVIGEGGGAGVVGGGGGDGIGASAAECGGGLPGSAQGAGGAAVDADIPAHSSHDGAGPQVIVDKCAEDHSNIASDIAPETNNGTDDGGTLNEVATQYSEEASLPEEGSPSVPELAVSSEQLQDVSIPVLPSEPGCVEGSSPELFASEMQNSNVVSLPSDATGGEISEQTNDSITEPDGTTVTGVDTIVKDAPNDDKSAKGGDFDSSCQENLQTNVGEGHSNTAVEEDSSDKNLSAVQAEEIPNDEPELDQQSRPMVTSSTQLVPTTEKSVKSGTQVPVGTDDFHSEATDTVKPQEQPDYASVTEDHLAVPGQTDMVEGQRHHIEASKLYQVQLDPLSIPEVTSSSDADNITKNVFSSDDIMGDSVQENWSLAHALLDMKSIWLVAQMTVKEKAQNGKSGADLTTHEMNEVDITELIEENQQNKENVADSIPHETNATEVYREIDVVCSPEAIEEKDSTSEINAENITDNAEDKKQSEEISTGNISDDTGMTYSTVNEEKMHNEAMTEDPSSHETIVAHIPDNVEEKYEETAVDHTADSTGVATILDSVEERKDQETTVDLTSYGIRATNNVEEEKKGEPTVGSVGAVEEKQIEETTIDPTPAENSTPQSTDDAEKGMQSEDTATVPAPEKSKVAQKTNDVEQKGEIAAKEISTVESMDDLKGAVQNEEIADKEVIVDSDRSHVSLKVLLADKNVETKEKKPSTKDRVLSFRRRSSKDSESPAKPGSPKAGSGQQDWNSPARLPAEKKTKGKKQQWVPFICCPSIH</sequence>